<evidence type="ECO:0000256" key="2">
    <source>
        <dbReference type="ARBA" id="ARBA00022777"/>
    </source>
</evidence>
<proteinExistence type="predicted"/>
<dbReference type="GO" id="GO:0046983">
    <property type="term" value="F:protein dimerization activity"/>
    <property type="evidence" value="ECO:0007669"/>
    <property type="project" value="InterPro"/>
</dbReference>
<feature type="domain" description="Signal transduction histidine kinase subgroup 3 dimerisation and phosphoacceptor" evidence="5">
    <location>
        <begin position="196"/>
        <end position="263"/>
    </location>
</feature>
<dbReference type="Pfam" id="PF07730">
    <property type="entry name" value="HisKA_3"/>
    <property type="match status" value="1"/>
</dbReference>
<accession>A0A378PDE8</accession>
<dbReference type="Gene3D" id="3.30.450.40">
    <property type="match status" value="1"/>
</dbReference>
<dbReference type="SUPFAM" id="SSF55781">
    <property type="entry name" value="GAF domain-like"/>
    <property type="match status" value="1"/>
</dbReference>
<dbReference type="EMBL" id="JABCUR010000002">
    <property type="protein sequence ID" value="NMW64666.1"/>
    <property type="molecule type" value="Genomic_DNA"/>
</dbReference>
<feature type="domain" description="GAF" evidence="4">
    <location>
        <begin position="45"/>
        <end position="178"/>
    </location>
</feature>
<evidence type="ECO:0000259" key="4">
    <source>
        <dbReference type="Pfam" id="PF01590"/>
    </source>
</evidence>
<organism evidence="7 8">
    <name type="scientific">Mobiluncus mulieris</name>
    <dbReference type="NCBI Taxonomy" id="2052"/>
    <lineage>
        <taxon>Bacteria</taxon>
        <taxon>Bacillati</taxon>
        <taxon>Actinomycetota</taxon>
        <taxon>Actinomycetes</taxon>
        <taxon>Actinomycetales</taxon>
        <taxon>Actinomycetaceae</taxon>
        <taxon>Mobiluncus</taxon>
    </lineage>
</organism>
<reference evidence="8 9" key="1">
    <citation type="submission" date="2020-04" db="EMBL/GenBank/DDBJ databases">
        <title>Antimicrobial susceptibility and clonality of vaginal-derived multi-drug resistant Mobiluncus isolates in China.</title>
        <authorList>
            <person name="Zhang X."/>
        </authorList>
    </citation>
    <scope>NUCLEOTIDE SEQUENCE [LARGE SCALE GENOMIC DNA]</scope>
    <source>
        <strain evidence="7 8">12</strain>
        <strain evidence="6 9">13</strain>
    </source>
</reference>
<evidence type="ECO:0000256" key="3">
    <source>
        <dbReference type="ARBA" id="ARBA00023012"/>
    </source>
</evidence>
<dbReference type="InterPro" id="IPR011712">
    <property type="entry name" value="Sig_transdc_His_kin_sub3_dim/P"/>
</dbReference>
<dbReference type="InterPro" id="IPR003018">
    <property type="entry name" value="GAF"/>
</dbReference>
<dbReference type="Gene3D" id="1.20.5.1930">
    <property type="match status" value="1"/>
</dbReference>
<dbReference type="InterPro" id="IPR036890">
    <property type="entry name" value="HATPase_C_sf"/>
</dbReference>
<dbReference type="SUPFAM" id="SSF55874">
    <property type="entry name" value="ATPase domain of HSP90 chaperone/DNA topoisomerase II/histidine kinase"/>
    <property type="match status" value="1"/>
</dbReference>
<dbReference type="RefSeq" id="WP_114990449.1">
    <property type="nucleotide sequence ID" value="NZ_JABCUR010000002.1"/>
</dbReference>
<gene>
    <name evidence="7" type="ORF">HHJ77_02800</name>
    <name evidence="6" type="ORF">HHJ78_03770</name>
</gene>
<protein>
    <submittedName>
        <fullName evidence="7">GAF domain-containing protein</fullName>
    </submittedName>
</protein>
<dbReference type="PANTHER" id="PTHR24421">
    <property type="entry name" value="NITRATE/NITRITE SENSOR PROTEIN NARX-RELATED"/>
    <property type="match status" value="1"/>
</dbReference>
<dbReference type="Proteomes" id="UP000578252">
    <property type="component" value="Unassembled WGS sequence"/>
</dbReference>
<dbReference type="EMBL" id="JABCUS010000004">
    <property type="protein sequence ID" value="NMX02889.1"/>
    <property type="molecule type" value="Genomic_DNA"/>
</dbReference>
<comment type="caution">
    <text evidence="7">The sequence shown here is derived from an EMBL/GenBank/DDBJ whole genome shotgun (WGS) entry which is preliminary data.</text>
</comment>
<name>A0A378PDE8_9ACTO</name>
<dbReference type="Proteomes" id="UP000575397">
    <property type="component" value="Unassembled WGS sequence"/>
</dbReference>
<evidence type="ECO:0000256" key="1">
    <source>
        <dbReference type="ARBA" id="ARBA00022679"/>
    </source>
</evidence>
<dbReference type="Gene3D" id="3.30.565.10">
    <property type="entry name" value="Histidine kinase-like ATPase, C-terminal domain"/>
    <property type="match status" value="1"/>
</dbReference>
<keyword evidence="3" id="KW-0902">Two-component regulatory system</keyword>
<dbReference type="PANTHER" id="PTHR24421:SF56">
    <property type="entry name" value="OXYGEN SENSOR HISTIDINE KINASE RESPONSE REGULATOR DOST"/>
    <property type="match status" value="1"/>
</dbReference>
<keyword evidence="2" id="KW-0418">Kinase</keyword>
<evidence type="ECO:0000313" key="7">
    <source>
        <dbReference type="EMBL" id="NMX02889.1"/>
    </source>
</evidence>
<dbReference type="InterPro" id="IPR050482">
    <property type="entry name" value="Sensor_HK_TwoCompSys"/>
</dbReference>
<dbReference type="Pfam" id="PF01590">
    <property type="entry name" value="GAF"/>
    <property type="match status" value="1"/>
</dbReference>
<evidence type="ECO:0000313" key="8">
    <source>
        <dbReference type="Proteomes" id="UP000575397"/>
    </source>
</evidence>
<evidence type="ECO:0000259" key="5">
    <source>
        <dbReference type="Pfam" id="PF07730"/>
    </source>
</evidence>
<dbReference type="GO" id="GO:0016020">
    <property type="term" value="C:membrane"/>
    <property type="evidence" value="ECO:0007669"/>
    <property type="project" value="InterPro"/>
</dbReference>
<dbReference type="AlphaFoldDB" id="A0A378PDE8"/>
<keyword evidence="1" id="KW-0808">Transferase</keyword>
<dbReference type="GO" id="GO:0000155">
    <property type="term" value="F:phosphorelay sensor kinase activity"/>
    <property type="evidence" value="ECO:0007669"/>
    <property type="project" value="InterPro"/>
</dbReference>
<evidence type="ECO:0000313" key="9">
    <source>
        <dbReference type="Proteomes" id="UP000578252"/>
    </source>
</evidence>
<evidence type="ECO:0000313" key="6">
    <source>
        <dbReference type="EMBL" id="NMW64666.1"/>
    </source>
</evidence>
<dbReference type="InterPro" id="IPR029016">
    <property type="entry name" value="GAF-like_dom_sf"/>
</dbReference>
<sequence length="435" mass="47478">MSEKHRPSETETKETLETLRLKLETSNRYNEMSQRITVALLEDTDEEAALRLICRSALKAAQADTALIVLPSLGGKYISEITAGEAQSEMLGLEFPPEGRAQQVIHSNVGIIVPSMERAHSLRIPALSRFGAALYAPMSNHGMATGVIILFRNPGKPEFTEPDLKAAADLAKKATLALRLSAIRHAEDRATLLEQRQRIARDLHDLAIQQLFASSLQLRSLKSDLESGKIADDDVSKTLDLALTAVGESISQIRRIVSSLKDADASELDLVGGLGHETSLARRSLGFAPSLVLKLNNELFRKDNTRELQARLAGILDDNQIADAIAVVREGLTNVARHAHATEVMVEAQIWTDSKLAPHDCPRISPNVPLKTEKNGLMRLEITDDGVGLEKTVGRHSGLSNMAARASVYFGQMNLENRDDGVRGAKLTWCIPLSA</sequence>